<evidence type="ECO:0000256" key="2">
    <source>
        <dbReference type="ARBA" id="ARBA00023002"/>
    </source>
</evidence>
<protein>
    <submittedName>
        <fullName evidence="3">Zgc:153441</fullName>
    </submittedName>
</protein>
<dbReference type="PANTHER" id="PTHR43157">
    <property type="entry name" value="PHOSPHATIDYLINOSITOL-GLYCAN BIOSYNTHESIS CLASS F PROTEIN-RELATED"/>
    <property type="match status" value="1"/>
</dbReference>
<evidence type="ECO:0000313" key="4">
    <source>
        <dbReference type="Proteomes" id="UP000694701"/>
    </source>
</evidence>
<reference evidence="3" key="1">
    <citation type="submission" date="2025-08" db="UniProtKB">
        <authorList>
            <consortium name="Ensembl"/>
        </authorList>
    </citation>
    <scope>IDENTIFICATION</scope>
</reference>
<comment type="similarity">
    <text evidence="1">Belongs to the short-chain dehydrogenases/reductases (SDR) family.</text>
</comment>
<organism evidence="3 4">
    <name type="scientific">Cyprinus carpio</name>
    <name type="common">Common carp</name>
    <dbReference type="NCBI Taxonomy" id="7962"/>
    <lineage>
        <taxon>Eukaryota</taxon>
        <taxon>Metazoa</taxon>
        <taxon>Chordata</taxon>
        <taxon>Craniata</taxon>
        <taxon>Vertebrata</taxon>
        <taxon>Euteleostomi</taxon>
        <taxon>Actinopterygii</taxon>
        <taxon>Neopterygii</taxon>
        <taxon>Teleostei</taxon>
        <taxon>Ostariophysi</taxon>
        <taxon>Cypriniformes</taxon>
        <taxon>Cyprinidae</taxon>
        <taxon>Cyprininae</taxon>
        <taxon>Cyprinus</taxon>
    </lineage>
</organism>
<proteinExistence type="inferred from homology"/>
<keyword evidence="2" id="KW-0560">Oxidoreductase</keyword>
<evidence type="ECO:0000256" key="1">
    <source>
        <dbReference type="ARBA" id="ARBA00006484"/>
    </source>
</evidence>
<accession>A0A8C2ITQ2</accession>
<sequence>MYLSIQVTQLWEELKSNRLTKYGTVTAVTASKLHNVISSHCNFWWAKITLQCTLHHIYQQYLLFFIRGSGCDGLAEIRRSTGYGNTVVWYLDLASLFSVQQFVHKYTATEYRLYILINNAVMMCIKSLTEDGYETQFAVNHLGHFRLPSRISIAHKGGKVRSTFVTYNFNKAPYDSLVSYRQSKLANMLFTRELAQRIKGLLIRTELGCYVLTRHPLLSALLFLPALLLMKTPSQGAQMSVYCAFAEGLESHSGCYFSDCKLKEPAPESKDDAAINTQITFPSLLIFF</sequence>
<dbReference type="Gene3D" id="3.40.50.720">
    <property type="entry name" value="NAD(P)-binding Rossmann-like Domain"/>
    <property type="match status" value="1"/>
</dbReference>
<dbReference type="InterPro" id="IPR036291">
    <property type="entry name" value="NAD(P)-bd_dom_sf"/>
</dbReference>
<dbReference type="GO" id="GO:0016491">
    <property type="term" value="F:oxidoreductase activity"/>
    <property type="evidence" value="ECO:0007669"/>
    <property type="project" value="UniProtKB-KW"/>
</dbReference>
<dbReference type="InterPro" id="IPR002347">
    <property type="entry name" value="SDR_fam"/>
</dbReference>
<evidence type="ECO:0000313" key="3">
    <source>
        <dbReference type="Ensembl" id="ENSCCRP00020084579.1"/>
    </source>
</evidence>
<name>A0A8C2ITQ2_CYPCA</name>
<dbReference type="AlphaFoldDB" id="A0A8C2ITQ2"/>
<dbReference type="Proteomes" id="UP000694701">
    <property type="component" value="Unplaced"/>
</dbReference>
<dbReference type="PANTHER" id="PTHR43157:SF54">
    <property type="entry name" value="RETINOL DEHYDROGENASE 12-LIKE ISOFORM X1-RELATED"/>
    <property type="match status" value="1"/>
</dbReference>
<dbReference type="SUPFAM" id="SSF51735">
    <property type="entry name" value="NAD(P)-binding Rossmann-fold domains"/>
    <property type="match status" value="1"/>
</dbReference>
<dbReference type="Pfam" id="PF00106">
    <property type="entry name" value="adh_short"/>
    <property type="match status" value="1"/>
</dbReference>
<dbReference type="Ensembl" id="ENSCCRT00020092538.1">
    <property type="protein sequence ID" value="ENSCCRP00020084579.1"/>
    <property type="gene ID" value="ENSCCRG00020038969.1"/>
</dbReference>